<dbReference type="InterPro" id="IPR023562">
    <property type="entry name" value="ClpP/TepA"/>
</dbReference>
<dbReference type="InterPro" id="IPR001907">
    <property type="entry name" value="ClpP"/>
</dbReference>
<evidence type="ECO:0000256" key="1">
    <source>
        <dbReference type="ARBA" id="ARBA00007039"/>
    </source>
</evidence>
<gene>
    <name evidence="3" type="ORF">fado_183</name>
</gene>
<evidence type="ECO:0000313" key="3">
    <source>
        <dbReference type="EMBL" id="UNY48898.1"/>
    </source>
</evidence>
<name>A0AAE9G5Y6_9CAUD</name>
<keyword evidence="2" id="KW-1133">Transmembrane helix</keyword>
<keyword evidence="3" id="KW-0645">Protease</keyword>
<evidence type="ECO:0000256" key="2">
    <source>
        <dbReference type="SAM" id="Phobius"/>
    </source>
</evidence>
<dbReference type="GO" id="GO:0051117">
    <property type="term" value="F:ATPase binding"/>
    <property type="evidence" value="ECO:0007669"/>
    <property type="project" value="TreeGrafter"/>
</dbReference>
<sequence>MTELAPSRKIVISNFITDELAEHVISQIIEINDYDRQMSQLLKVYTPEPIEMYINSGGGSASAGFAIVAAMEMSETSIVTYGIGIVASMALGIFVCGDQRIAHRFTRFMYHSVSYGGEGMLKDHHDGLQESSTIQEMYDSLFLEETGITREQMDEIYEKKSNFFFSGKKAVELGVAHSVIGKTELIEEEDDILANLRPY</sequence>
<keyword evidence="3" id="KW-0378">Hydrolase</keyword>
<dbReference type="EMBL" id="OM236516">
    <property type="protein sequence ID" value="UNY48898.1"/>
    <property type="molecule type" value="Genomic_DNA"/>
</dbReference>
<organism evidence="3 4">
    <name type="scientific">Bacillus phage FADO</name>
    <dbReference type="NCBI Taxonomy" id="2917160"/>
    <lineage>
        <taxon>Viruses</taxon>
        <taxon>Duplodnaviria</taxon>
        <taxon>Heunggongvirae</taxon>
        <taxon>Uroviricota</taxon>
        <taxon>Caudoviricetes</taxon>
        <taxon>Heleneionescovirinae</taxon>
        <taxon>Zhangjivirus</taxon>
        <taxon>Zhangjivirus fado</taxon>
    </lineage>
</organism>
<dbReference type="EC" id="3.4.21.92" evidence="3"/>
<keyword evidence="2" id="KW-0472">Membrane</keyword>
<evidence type="ECO:0000313" key="4">
    <source>
        <dbReference type="Proteomes" id="UP000831021"/>
    </source>
</evidence>
<dbReference type="Gene3D" id="3.90.226.10">
    <property type="entry name" value="2-enoyl-CoA Hydratase, Chain A, domain 1"/>
    <property type="match status" value="1"/>
</dbReference>
<dbReference type="Pfam" id="PF00574">
    <property type="entry name" value="CLP_protease"/>
    <property type="match status" value="1"/>
</dbReference>
<dbReference type="SUPFAM" id="SSF52096">
    <property type="entry name" value="ClpP/crotonase"/>
    <property type="match status" value="1"/>
</dbReference>
<protein>
    <submittedName>
        <fullName evidence="3">ATP-dependent Clp protease proteolytic subunit</fullName>
        <ecNumber evidence="3">3.4.21.92</ecNumber>
    </submittedName>
</protein>
<proteinExistence type="inferred from homology"/>
<dbReference type="GO" id="GO:0004176">
    <property type="term" value="F:ATP-dependent peptidase activity"/>
    <property type="evidence" value="ECO:0007669"/>
    <property type="project" value="InterPro"/>
</dbReference>
<dbReference type="Proteomes" id="UP000831021">
    <property type="component" value="Segment"/>
</dbReference>
<dbReference type="PRINTS" id="PR00127">
    <property type="entry name" value="CLPPROTEASEP"/>
</dbReference>
<feature type="transmembrane region" description="Helical" evidence="2">
    <location>
        <begin position="78"/>
        <end position="97"/>
    </location>
</feature>
<accession>A0AAE9G5Y6</accession>
<dbReference type="GO" id="GO:0009368">
    <property type="term" value="C:endopeptidase Clp complex"/>
    <property type="evidence" value="ECO:0007669"/>
    <property type="project" value="TreeGrafter"/>
</dbReference>
<comment type="similarity">
    <text evidence="1">Belongs to the peptidase S14 family.</text>
</comment>
<dbReference type="GO" id="GO:0006515">
    <property type="term" value="P:protein quality control for misfolded or incompletely synthesized proteins"/>
    <property type="evidence" value="ECO:0007669"/>
    <property type="project" value="TreeGrafter"/>
</dbReference>
<keyword evidence="4" id="KW-1185">Reference proteome</keyword>
<keyword evidence="2" id="KW-0812">Transmembrane</keyword>
<dbReference type="PANTHER" id="PTHR10381:SF11">
    <property type="entry name" value="ATP-DEPENDENT CLP PROTEASE PROTEOLYTIC SUBUNIT, MITOCHONDRIAL"/>
    <property type="match status" value="1"/>
</dbReference>
<dbReference type="InterPro" id="IPR029045">
    <property type="entry name" value="ClpP/crotonase-like_dom_sf"/>
</dbReference>
<dbReference type="GO" id="GO:0004252">
    <property type="term" value="F:serine-type endopeptidase activity"/>
    <property type="evidence" value="ECO:0007669"/>
    <property type="project" value="UniProtKB-EC"/>
</dbReference>
<dbReference type="PANTHER" id="PTHR10381">
    <property type="entry name" value="ATP-DEPENDENT CLP PROTEASE PROTEOLYTIC SUBUNIT"/>
    <property type="match status" value="1"/>
</dbReference>
<reference evidence="3 4" key="1">
    <citation type="submission" date="2022-01" db="EMBL/GenBank/DDBJ databases">
        <authorList>
            <person name="Stokar-Avihail A."/>
        </authorList>
    </citation>
    <scope>NUCLEOTIDE SEQUENCE [LARGE SCALE GENOMIC DNA]</scope>
</reference>